<name>A0A8S3RXI0_MYTED</name>
<evidence type="ECO:0000313" key="3">
    <source>
        <dbReference type="Proteomes" id="UP000683360"/>
    </source>
</evidence>
<dbReference type="Gene3D" id="1.20.140.150">
    <property type="match status" value="1"/>
</dbReference>
<keyword evidence="3" id="KW-1185">Reference proteome</keyword>
<organism evidence="2 3">
    <name type="scientific">Mytilus edulis</name>
    <name type="common">Blue mussel</name>
    <dbReference type="NCBI Taxonomy" id="6550"/>
    <lineage>
        <taxon>Eukaryota</taxon>
        <taxon>Metazoa</taxon>
        <taxon>Spiralia</taxon>
        <taxon>Lophotrochozoa</taxon>
        <taxon>Mollusca</taxon>
        <taxon>Bivalvia</taxon>
        <taxon>Autobranchia</taxon>
        <taxon>Pteriomorphia</taxon>
        <taxon>Mytilida</taxon>
        <taxon>Mytiloidea</taxon>
        <taxon>Mytilidae</taxon>
        <taxon>Mytilinae</taxon>
        <taxon>Mytilus</taxon>
    </lineage>
</organism>
<feature type="transmembrane region" description="Helical" evidence="1">
    <location>
        <begin position="110"/>
        <end position="134"/>
    </location>
</feature>
<dbReference type="Proteomes" id="UP000683360">
    <property type="component" value="Unassembled WGS sequence"/>
</dbReference>
<gene>
    <name evidence="2" type="ORF">MEDL_25178</name>
</gene>
<feature type="transmembrane region" description="Helical" evidence="1">
    <location>
        <begin position="146"/>
        <end position="171"/>
    </location>
</feature>
<feature type="transmembrane region" description="Helical" evidence="1">
    <location>
        <begin position="76"/>
        <end position="98"/>
    </location>
</feature>
<reference evidence="2" key="1">
    <citation type="submission" date="2021-03" db="EMBL/GenBank/DDBJ databases">
        <authorList>
            <person name="Bekaert M."/>
        </authorList>
    </citation>
    <scope>NUCLEOTIDE SEQUENCE</scope>
</reference>
<proteinExistence type="predicted"/>
<keyword evidence="1" id="KW-0472">Membrane</keyword>
<dbReference type="AlphaFoldDB" id="A0A8S3RXI0"/>
<evidence type="ECO:0000313" key="2">
    <source>
        <dbReference type="EMBL" id="CAG2211105.1"/>
    </source>
</evidence>
<evidence type="ECO:0000256" key="1">
    <source>
        <dbReference type="SAM" id="Phobius"/>
    </source>
</evidence>
<keyword evidence="1" id="KW-0812">Transmembrane</keyword>
<keyword evidence="1" id="KW-1133">Transmembrane helix</keyword>
<feature type="transmembrane region" description="Helical" evidence="1">
    <location>
        <begin position="12"/>
        <end position="36"/>
    </location>
</feature>
<accession>A0A8S3RXI0</accession>
<protein>
    <submittedName>
        <fullName evidence="2">LIM2</fullName>
    </submittedName>
</protein>
<comment type="caution">
    <text evidence="2">The sequence shown here is derived from an EMBL/GenBank/DDBJ whole genome shotgun (WGS) entry which is preliminary data.</text>
</comment>
<dbReference type="EMBL" id="CAJPWZ010001255">
    <property type="protein sequence ID" value="CAG2211105.1"/>
    <property type="molecule type" value="Genomic_DNA"/>
</dbReference>
<sequence length="176" mass="19169">MPGSSEEIPPMVIGGSILSAVSLILHIIGFSTAYWFRFNTVHMGLWRYCAEDKHIIKGAEYCLDLIDGLGHSNQLIVAQVLECFALLAFLAALSCAFLKMFVLKDQGMLFLVTCLLNWLAGGLALVGVIVYATMSFGGSKLGNSHFHYSFGLCIVGGIGGVFSGIVFLLAWRWVRN</sequence>